<dbReference type="SUPFAM" id="SSF48256">
    <property type="entry name" value="Citrate synthase"/>
    <property type="match status" value="1"/>
</dbReference>
<dbReference type="NCBIfam" id="NF010635">
    <property type="entry name" value="PRK14032.1"/>
    <property type="match status" value="1"/>
</dbReference>
<evidence type="ECO:0000256" key="1">
    <source>
        <dbReference type="ARBA" id="ARBA00005163"/>
    </source>
</evidence>
<dbReference type="Pfam" id="PF00285">
    <property type="entry name" value="Citrate_synt"/>
    <property type="match status" value="1"/>
</dbReference>
<dbReference type="Gene3D" id="1.10.580.10">
    <property type="entry name" value="Citrate Synthase, domain 1"/>
    <property type="match status" value="1"/>
</dbReference>
<keyword evidence="3 5" id="KW-0808">Transferase</keyword>
<dbReference type="PIRSF" id="PIRSF001369">
    <property type="entry name" value="Citrate_synth"/>
    <property type="match status" value="1"/>
</dbReference>
<evidence type="ECO:0000256" key="2">
    <source>
        <dbReference type="ARBA" id="ARBA00010566"/>
    </source>
</evidence>
<dbReference type="PANTHER" id="PTHR11739:SF4">
    <property type="entry name" value="CITRATE SYNTHASE, PEROXISOMAL"/>
    <property type="match status" value="1"/>
</dbReference>
<organism evidence="7 8">
    <name type="scientific">Zhenpiania hominis</name>
    <dbReference type="NCBI Taxonomy" id="2763644"/>
    <lineage>
        <taxon>Bacteria</taxon>
        <taxon>Bacillati</taxon>
        <taxon>Bacillota</taxon>
        <taxon>Clostridia</taxon>
        <taxon>Peptostreptococcales</taxon>
        <taxon>Anaerovoracaceae</taxon>
        <taxon>Zhenpiania</taxon>
    </lineage>
</organism>
<proteinExistence type="inferred from homology"/>
<dbReference type="Proteomes" id="UP000602647">
    <property type="component" value="Unassembled WGS sequence"/>
</dbReference>
<dbReference type="RefSeq" id="WP_187301764.1">
    <property type="nucleotide sequence ID" value="NZ_JACRYT010000001.1"/>
</dbReference>
<dbReference type="InterPro" id="IPR016142">
    <property type="entry name" value="Citrate_synth-like_lrg_a-sub"/>
</dbReference>
<dbReference type="AlphaFoldDB" id="A0A923NIN4"/>
<evidence type="ECO:0000256" key="5">
    <source>
        <dbReference type="PIRNR" id="PIRNR001369"/>
    </source>
</evidence>
<name>A0A923NIN4_9FIRM</name>
<evidence type="ECO:0000313" key="7">
    <source>
        <dbReference type="EMBL" id="MBC6678600.1"/>
    </source>
</evidence>
<feature type="active site" evidence="6">
    <location>
        <position position="327"/>
    </location>
</feature>
<evidence type="ECO:0000256" key="6">
    <source>
        <dbReference type="PIRSR" id="PIRSR001369-1"/>
    </source>
</evidence>
<reference evidence="7" key="1">
    <citation type="submission" date="2020-08" db="EMBL/GenBank/DDBJ databases">
        <title>Genome public.</title>
        <authorList>
            <person name="Liu C."/>
            <person name="Sun Q."/>
        </authorList>
    </citation>
    <scope>NUCLEOTIDE SEQUENCE</scope>
    <source>
        <strain evidence="7">BX12</strain>
    </source>
</reference>
<evidence type="ECO:0000256" key="4">
    <source>
        <dbReference type="ARBA" id="ARBA00049288"/>
    </source>
</evidence>
<dbReference type="GO" id="GO:0005975">
    <property type="term" value="P:carbohydrate metabolic process"/>
    <property type="evidence" value="ECO:0007669"/>
    <property type="project" value="TreeGrafter"/>
</dbReference>
<gene>
    <name evidence="7" type="ORF">H9L42_02005</name>
</gene>
<dbReference type="GO" id="GO:0036440">
    <property type="term" value="F:citrate synthase activity"/>
    <property type="evidence" value="ECO:0007669"/>
    <property type="project" value="UniProtKB-EC"/>
</dbReference>
<dbReference type="PRINTS" id="PR00143">
    <property type="entry name" value="CITRTSNTHASE"/>
</dbReference>
<dbReference type="Gene3D" id="1.10.230.10">
    <property type="entry name" value="Cytochrome P450-Terp, domain 2"/>
    <property type="match status" value="1"/>
</dbReference>
<evidence type="ECO:0000313" key="8">
    <source>
        <dbReference type="Proteomes" id="UP000602647"/>
    </source>
</evidence>
<dbReference type="GO" id="GO:0005829">
    <property type="term" value="C:cytosol"/>
    <property type="evidence" value="ECO:0007669"/>
    <property type="project" value="TreeGrafter"/>
</dbReference>
<dbReference type="InterPro" id="IPR036969">
    <property type="entry name" value="Citrate_synthase_sf"/>
</dbReference>
<sequence length="474" mass="54028">MKNLDEYLKEQSRLCREHDYITSDLFHEHNVNRGLRDKNGIGVLTGLTSISKIQAYKEYLGHKVPCKGKLFYRGYNIVDLVKGPIAEERYGFEEMAYLLIFGELPTEEELKEFQQVVGRMRGLPTNFVRDVIMKAPGKDIMNTMTKSVLTLSSYDPNASDTSIKNVLRQCLMLISVFPMLAVYGYHAYNHYERDSSMYIHRPNPDLSTAENLLRMLRPDMKYTELEAHVLDIALMLHMEHGGGNNSTFTTRVITSAGSDTYAVIAAALCALKGPKHGGANIKVVEMMQDLEETVKDITDKDKIRKYLEDIVDKKAFDEKGLIYGMGHAIYSVSDPRAEIFKGFVKKLAEAKGYDKVFAMYSAVEELAPQVIADKRKIYKGVSANVDFYSGLVYRMLDIPLELYTPIFAIARVVGWSAHRIEELINVDKIIRPSYLSVGEERIYKPIERRNVIELAGSDPSKYRLEEHFAHEEEE</sequence>
<dbReference type="GO" id="GO:0006099">
    <property type="term" value="P:tricarboxylic acid cycle"/>
    <property type="evidence" value="ECO:0007669"/>
    <property type="project" value="InterPro"/>
</dbReference>
<comment type="pathway">
    <text evidence="1">Carbohydrate metabolism; tricarboxylic acid cycle.</text>
</comment>
<dbReference type="InterPro" id="IPR002020">
    <property type="entry name" value="Citrate_synthase"/>
</dbReference>
<dbReference type="InterPro" id="IPR024176">
    <property type="entry name" value="Citrate_synthase_bac-typ"/>
</dbReference>
<feature type="active site" evidence="6">
    <location>
        <position position="386"/>
    </location>
</feature>
<dbReference type="EMBL" id="JACRYT010000001">
    <property type="protein sequence ID" value="MBC6678600.1"/>
    <property type="molecule type" value="Genomic_DNA"/>
</dbReference>
<comment type="catalytic activity">
    <reaction evidence="4">
        <text>oxaloacetate + acetyl-CoA + H2O = citrate + CoA + H(+)</text>
        <dbReference type="Rhea" id="RHEA:16845"/>
        <dbReference type="ChEBI" id="CHEBI:15377"/>
        <dbReference type="ChEBI" id="CHEBI:15378"/>
        <dbReference type="ChEBI" id="CHEBI:16452"/>
        <dbReference type="ChEBI" id="CHEBI:16947"/>
        <dbReference type="ChEBI" id="CHEBI:57287"/>
        <dbReference type="ChEBI" id="CHEBI:57288"/>
        <dbReference type="EC" id="2.3.3.16"/>
    </reaction>
</comment>
<accession>A0A923NIN4</accession>
<comment type="caution">
    <text evidence="7">The sequence shown here is derived from an EMBL/GenBank/DDBJ whole genome shotgun (WGS) entry which is preliminary data.</text>
</comment>
<evidence type="ECO:0000256" key="3">
    <source>
        <dbReference type="ARBA" id="ARBA00022679"/>
    </source>
</evidence>
<protein>
    <recommendedName>
        <fullName evidence="5">Citrate synthase</fullName>
    </recommendedName>
</protein>
<dbReference type="InterPro" id="IPR016143">
    <property type="entry name" value="Citrate_synth-like_sm_a-sub"/>
</dbReference>
<keyword evidence="8" id="KW-1185">Reference proteome</keyword>
<comment type="similarity">
    <text evidence="2 5">Belongs to the citrate synthase family.</text>
</comment>
<dbReference type="PANTHER" id="PTHR11739">
    <property type="entry name" value="CITRATE SYNTHASE"/>
    <property type="match status" value="1"/>
</dbReference>